<dbReference type="AlphaFoldDB" id="A0AAW2HXJ3"/>
<protein>
    <recommendedName>
        <fullName evidence="4">Group XIIA secretory phospholipase A2</fullName>
    </recommendedName>
</protein>
<accession>A0AAW2HXJ3</accession>
<comment type="caution">
    <text evidence="3">The sequence shown here is derived from an EMBL/GenBank/DDBJ whole genome shotgun (WGS) entry which is preliminary data.</text>
</comment>
<dbReference type="GO" id="GO:0005509">
    <property type="term" value="F:calcium ion binding"/>
    <property type="evidence" value="ECO:0007669"/>
    <property type="project" value="InterPro"/>
</dbReference>
<name>A0AAW2HXJ3_9NEOP</name>
<dbReference type="InterPro" id="IPR036444">
    <property type="entry name" value="PLipase_A2_dom_sf"/>
</dbReference>
<dbReference type="Gene3D" id="1.20.90.10">
    <property type="entry name" value="Phospholipase A2 domain"/>
    <property type="match status" value="1"/>
</dbReference>
<dbReference type="GO" id="GO:0016042">
    <property type="term" value="P:lipid catabolic process"/>
    <property type="evidence" value="ECO:0007669"/>
    <property type="project" value="InterPro"/>
</dbReference>
<dbReference type="GO" id="GO:0006644">
    <property type="term" value="P:phospholipid metabolic process"/>
    <property type="evidence" value="ECO:0007669"/>
    <property type="project" value="InterPro"/>
</dbReference>
<dbReference type="GO" id="GO:0050482">
    <property type="term" value="P:arachidonate secretion"/>
    <property type="evidence" value="ECO:0007669"/>
    <property type="project" value="InterPro"/>
</dbReference>
<dbReference type="InterPro" id="IPR010711">
    <property type="entry name" value="PLA2G12"/>
</dbReference>
<keyword evidence="2" id="KW-0964">Secreted</keyword>
<sequence>MELPKVKILIYILTFLGYAWSGYGSGILVNLRDAILSAENFFGDFLGNLVEFGKRFKHVPDIFDAALDEKCKFSCPSGLEPVKNRYHKPSANGCGTDLLKFDMKQYIPTTELTQCCNNHDICYDTCNSKKEDCDADFHKCLYRLCDNIGINSESILKACKATAKLMSTSTMSLGCKSYLESQTKACYCPPENKKKRYATGNEL</sequence>
<dbReference type="PANTHER" id="PTHR12824:SF8">
    <property type="entry name" value="GXIVSPLA2, ISOFORM A"/>
    <property type="match status" value="1"/>
</dbReference>
<gene>
    <name evidence="3" type="ORF">PYX00_002663</name>
</gene>
<dbReference type="EMBL" id="JARGDH010000002">
    <property type="protein sequence ID" value="KAL0274564.1"/>
    <property type="molecule type" value="Genomic_DNA"/>
</dbReference>
<dbReference type="InterPro" id="IPR033113">
    <property type="entry name" value="PLA2_histidine"/>
</dbReference>
<dbReference type="PROSITE" id="PS00118">
    <property type="entry name" value="PA2_HIS"/>
    <property type="match status" value="1"/>
</dbReference>
<dbReference type="GO" id="GO:0004623">
    <property type="term" value="F:phospholipase A2 activity"/>
    <property type="evidence" value="ECO:0007669"/>
    <property type="project" value="InterPro"/>
</dbReference>
<dbReference type="Pfam" id="PF06951">
    <property type="entry name" value="PLA2G12"/>
    <property type="match status" value="1"/>
</dbReference>
<dbReference type="PANTHER" id="PTHR12824">
    <property type="entry name" value="GROUP XII SECRETORY PHOSPHOLIPASE A2 FAMILY MEMBER"/>
    <property type="match status" value="1"/>
</dbReference>
<evidence type="ECO:0000256" key="1">
    <source>
        <dbReference type="ARBA" id="ARBA00004613"/>
    </source>
</evidence>
<proteinExistence type="predicted"/>
<organism evidence="3">
    <name type="scientific">Menopon gallinae</name>
    <name type="common">poultry shaft louse</name>
    <dbReference type="NCBI Taxonomy" id="328185"/>
    <lineage>
        <taxon>Eukaryota</taxon>
        <taxon>Metazoa</taxon>
        <taxon>Ecdysozoa</taxon>
        <taxon>Arthropoda</taxon>
        <taxon>Hexapoda</taxon>
        <taxon>Insecta</taxon>
        <taxon>Pterygota</taxon>
        <taxon>Neoptera</taxon>
        <taxon>Paraneoptera</taxon>
        <taxon>Psocodea</taxon>
        <taxon>Troctomorpha</taxon>
        <taxon>Phthiraptera</taxon>
        <taxon>Amblycera</taxon>
        <taxon>Menoponidae</taxon>
        <taxon>Menopon</taxon>
    </lineage>
</organism>
<evidence type="ECO:0000313" key="3">
    <source>
        <dbReference type="EMBL" id="KAL0274564.1"/>
    </source>
</evidence>
<reference evidence="3" key="1">
    <citation type="journal article" date="2024" name="Gigascience">
        <title>Chromosome-level genome of the poultry shaft louse Menopon gallinae provides insight into the host-switching and adaptive evolution of parasitic lice.</title>
        <authorList>
            <person name="Xu Y."/>
            <person name="Ma L."/>
            <person name="Liu S."/>
            <person name="Liang Y."/>
            <person name="Liu Q."/>
            <person name="He Z."/>
            <person name="Tian L."/>
            <person name="Duan Y."/>
            <person name="Cai W."/>
            <person name="Li H."/>
            <person name="Song F."/>
        </authorList>
    </citation>
    <scope>NUCLEOTIDE SEQUENCE</scope>
    <source>
        <strain evidence="3">Cailab_2023a</strain>
    </source>
</reference>
<evidence type="ECO:0000256" key="2">
    <source>
        <dbReference type="ARBA" id="ARBA00022525"/>
    </source>
</evidence>
<comment type="subcellular location">
    <subcellularLocation>
        <location evidence="1">Secreted</location>
    </subcellularLocation>
</comment>
<evidence type="ECO:0008006" key="4">
    <source>
        <dbReference type="Google" id="ProtNLM"/>
    </source>
</evidence>
<dbReference type="GO" id="GO:0005576">
    <property type="term" value="C:extracellular region"/>
    <property type="evidence" value="ECO:0007669"/>
    <property type="project" value="UniProtKB-SubCell"/>
</dbReference>
<dbReference type="SUPFAM" id="SSF48619">
    <property type="entry name" value="Phospholipase A2, PLA2"/>
    <property type="match status" value="1"/>
</dbReference>